<evidence type="ECO:0000313" key="3">
    <source>
        <dbReference type="Proteomes" id="UP000678499"/>
    </source>
</evidence>
<dbReference type="EMBL" id="CAJPEX010008873">
    <property type="protein sequence ID" value="CAG0924751.1"/>
    <property type="molecule type" value="Genomic_DNA"/>
</dbReference>
<feature type="chain" id="PRO_5036210459" evidence="1">
    <location>
        <begin position="20"/>
        <end position="213"/>
    </location>
</feature>
<protein>
    <submittedName>
        <fullName evidence="2">Uncharacterized protein</fullName>
    </submittedName>
</protein>
<gene>
    <name evidence="2" type="ORF">NMOB1V02_LOCUS12204</name>
</gene>
<organism evidence="2">
    <name type="scientific">Notodromas monacha</name>
    <dbReference type="NCBI Taxonomy" id="399045"/>
    <lineage>
        <taxon>Eukaryota</taxon>
        <taxon>Metazoa</taxon>
        <taxon>Ecdysozoa</taxon>
        <taxon>Arthropoda</taxon>
        <taxon>Crustacea</taxon>
        <taxon>Oligostraca</taxon>
        <taxon>Ostracoda</taxon>
        <taxon>Podocopa</taxon>
        <taxon>Podocopida</taxon>
        <taxon>Cypridocopina</taxon>
        <taxon>Cypridoidea</taxon>
        <taxon>Cyprididae</taxon>
        <taxon>Notodromas</taxon>
    </lineage>
</organism>
<reference evidence="2" key="1">
    <citation type="submission" date="2020-11" db="EMBL/GenBank/DDBJ databases">
        <authorList>
            <person name="Tran Van P."/>
        </authorList>
    </citation>
    <scope>NUCLEOTIDE SEQUENCE</scope>
</reference>
<name>A0A7R9C1I1_9CRUS</name>
<evidence type="ECO:0000256" key="1">
    <source>
        <dbReference type="SAM" id="SignalP"/>
    </source>
</evidence>
<dbReference type="AlphaFoldDB" id="A0A7R9C1I1"/>
<keyword evidence="3" id="KW-1185">Reference proteome</keyword>
<dbReference type="OrthoDB" id="6376425at2759"/>
<evidence type="ECO:0000313" key="2">
    <source>
        <dbReference type="EMBL" id="CAD7284599.1"/>
    </source>
</evidence>
<sequence length="213" mass="24455">MGLLHLTVALVVMTTAATAQNRDLSVGRGSYGRETVVYPMFKQHEPSCEQLRAMWRASKRQSRAAEITNEIPRTRDPFVYPFHSYNRYYPYPQQFFSRFGVRRPSTFFPTQQPEAYGALSPVDPGSDGAYNQQRYSIGSSAGSFNILRDLVSQERMQEQAREMQRGQGGQLDDAMFEGRPPPSRNTAPVFGRIFYSPEDRAKYREEVSRLIYQ</sequence>
<proteinExistence type="predicted"/>
<accession>A0A7R9C1I1</accession>
<dbReference type="Proteomes" id="UP000678499">
    <property type="component" value="Unassembled WGS sequence"/>
</dbReference>
<keyword evidence="1" id="KW-0732">Signal</keyword>
<dbReference type="EMBL" id="OA890910">
    <property type="protein sequence ID" value="CAD7284599.1"/>
    <property type="molecule type" value="Genomic_DNA"/>
</dbReference>
<feature type="signal peptide" evidence="1">
    <location>
        <begin position="1"/>
        <end position="19"/>
    </location>
</feature>